<proteinExistence type="predicted"/>
<dbReference type="EMBL" id="LT598496">
    <property type="protein sequence ID" value="SBV25125.1"/>
    <property type="molecule type" value="Genomic_DNA"/>
</dbReference>
<accession>A0A1C3MXT2</accession>
<dbReference type="STRING" id="307121.GA0070620_0595"/>
<organism evidence="1 2">
    <name type="scientific">Micromonospora krabiensis</name>
    <dbReference type="NCBI Taxonomy" id="307121"/>
    <lineage>
        <taxon>Bacteria</taxon>
        <taxon>Bacillati</taxon>
        <taxon>Actinomycetota</taxon>
        <taxon>Actinomycetes</taxon>
        <taxon>Micromonosporales</taxon>
        <taxon>Micromonosporaceae</taxon>
        <taxon>Micromonospora</taxon>
    </lineage>
</organism>
<dbReference type="SUPFAM" id="SSF69635">
    <property type="entry name" value="Type III secretory system chaperone-like"/>
    <property type="match status" value="1"/>
</dbReference>
<sequence length="129" mass="15183">MPSWYELREHARTQYELDRTEDDWFSLLWTYESGRTQQIVVTRYESFDQEWVEFRSFVCKEADMNPRVALRRNADLGLGALALDEDGDYALIHRAPLATMDQDEFALPLRALATIADQMEIQQTARDEF</sequence>
<reference evidence="2" key="1">
    <citation type="submission" date="2016-06" db="EMBL/GenBank/DDBJ databases">
        <authorList>
            <person name="Varghese N."/>
        </authorList>
    </citation>
    <scope>NUCLEOTIDE SEQUENCE [LARGE SCALE GENOMIC DNA]</scope>
    <source>
        <strain evidence="2">DSM 45344</strain>
    </source>
</reference>
<evidence type="ECO:0000313" key="2">
    <source>
        <dbReference type="Proteomes" id="UP000199393"/>
    </source>
</evidence>
<name>A0A1C3MXT2_9ACTN</name>
<dbReference type="OrthoDB" id="3295813at2"/>
<evidence type="ECO:0008006" key="3">
    <source>
        <dbReference type="Google" id="ProtNLM"/>
    </source>
</evidence>
<protein>
    <recommendedName>
        <fullName evidence="3">Sensory transduction regulator</fullName>
    </recommendedName>
</protein>
<dbReference type="RefSeq" id="WP_091588337.1">
    <property type="nucleotide sequence ID" value="NZ_JBHRWG010000002.1"/>
</dbReference>
<gene>
    <name evidence="1" type="ORF">GA0070620_0595</name>
</gene>
<dbReference type="Gene3D" id="3.30.1460.10">
    <property type="match status" value="1"/>
</dbReference>
<dbReference type="AlphaFoldDB" id="A0A1C3MXT2"/>
<keyword evidence="2" id="KW-1185">Reference proteome</keyword>
<dbReference type="Proteomes" id="UP000199393">
    <property type="component" value="Chromosome I"/>
</dbReference>
<evidence type="ECO:0000313" key="1">
    <source>
        <dbReference type="EMBL" id="SBV25125.1"/>
    </source>
</evidence>